<reference evidence="1 2" key="1">
    <citation type="journal article" date="2024" name="J Genomics">
        <title>Draft genome sequencing and assembly of Favolaschia claudopus CIRM-BRFM 2984 isolated from oak limbs.</title>
        <authorList>
            <person name="Navarro D."/>
            <person name="Drula E."/>
            <person name="Chaduli D."/>
            <person name="Cazenave R."/>
            <person name="Ahrendt S."/>
            <person name="Wang J."/>
            <person name="Lipzen A."/>
            <person name="Daum C."/>
            <person name="Barry K."/>
            <person name="Grigoriev I.V."/>
            <person name="Favel A."/>
            <person name="Rosso M.N."/>
            <person name="Martin F."/>
        </authorList>
    </citation>
    <scope>NUCLEOTIDE SEQUENCE [LARGE SCALE GENOMIC DNA]</scope>
    <source>
        <strain evidence="1 2">CIRM-BRFM 2984</strain>
    </source>
</reference>
<dbReference type="Proteomes" id="UP001362999">
    <property type="component" value="Unassembled WGS sequence"/>
</dbReference>
<dbReference type="EMBL" id="JAWWNJ010000009">
    <property type="protein sequence ID" value="KAK7048915.1"/>
    <property type="molecule type" value="Genomic_DNA"/>
</dbReference>
<accession>A0AAW0D8T5</accession>
<evidence type="ECO:0000313" key="2">
    <source>
        <dbReference type="Proteomes" id="UP001362999"/>
    </source>
</evidence>
<keyword evidence="2" id="KW-1185">Reference proteome</keyword>
<protein>
    <recommendedName>
        <fullName evidence="3">F-box domain-containing protein</fullName>
    </recommendedName>
</protein>
<name>A0AAW0D8T5_9AGAR</name>
<comment type="caution">
    <text evidence="1">The sequence shown here is derived from an EMBL/GenBank/DDBJ whole genome shotgun (WGS) entry which is preliminary data.</text>
</comment>
<dbReference type="InterPro" id="IPR032675">
    <property type="entry name" value="LRR_dom_sf"/>
</dbReference>
<dbReference type="AlphaFoldDB" id="A0AAW0D8T5"/>
<dbReference type="Gene3D" id="3.80.10.10">
    <property type="entry name" value="Ribonuclease Inhibitor"/>
    <property type="match status" value="1"/>
</dbReference>
<organism evidence="1 2">
    <name type="scientific">Favolaschia claudopus</name>
    <dbReference type="NCBI Taxonomy" id="2862362"/>
    <lineage>
        <taxon>Eukaryota</taxon>
        <taxon>Fungi</taxon>
        <taxon>Dikarya</taxon>
        <taxon>Basidiomycota</taxon>
        <taxon>Agaricomycotina</taxon>
        <taxon>Agaricomycetes</taxon>
        <taxon>Agaricomycetidae</taxon>
        <taxon>Agaricales</taxon>
        <taxon>Marasmiineae</taxon>
        <taxon>Mycenaceae</taxon>
        <taxon>Favolaschia</taxon>
    </lineage>
</organism>
<dbReference type="SUPFAM" id="SSF52047">
    <property type="entry name" value="RNI-like"/>
    <property type="match status" value="1"/>
</dbReference>
<dbReference type="Gene3D" id="1.20.1280.50">
    <property type="match status" value="1"/>
</dbReference>
<evidence type="ECO:0000313" key="1">
    <source>
        <dbReference type="EMBL" id="KAK7048915.1"/>
    </source>
</evidence>
<dbReference type="InterPro" id="IPR036047">
    <property type="entry name" value="F-box-like_dom_sf"/>
</dbReference>
<sequence length="422" mass="47208">MSSRDALLSRIDDICSAIEHEKNIIEPEMNVLNNLITSLSDTRGQLNTLAPVARLPPEILSHIFKFCNQPLHDNHILAAPSRTPLLLLGVCRLWRDIVLSCPLLWTSVCFNAHPGGTNYAKLVSAWLGRSRALPLDIWLSGSVLESSQKALEEHASRVRKLEITGSLQGGKSYLVHMMKTSFLSLRTLNLYGRRNCTISDYLRILQSAPLLTELGLGLYRSFYQTGGWLASVVHTALRTLKLIQKDIYICPSFILSYMTLPALESLTLARRVDKYSSTDGHLSEFFSRSSPPLTHLDISYLRLVPSLADLEMDCDGGFDAPATVCARMASDLDLVPGLRSLRVKNLGFSISYGEFSRSQLLPPLLLNFSRLRPLLECVRFDYHSYDAPLEVRWQLQGVTTRRGGALHVHEGNRAPCLCSRCQ</sequence>
<dbReference type="SUPFAM" id="SSF81383">
    <property type="entry name" value="F-box domain"/>
    <property type="match status" value="1"/>
</dbReference>
<gene>
    <name evidence="1" type="ORF">R3P38DRAFT_2872030</name>
</gene>
<proteinExistence type="predicted"/>
<evidence type="ECO:0008006" key="3">
    <source>
        <dbReference type="Google" id="ProtNLM"/>
    </source>
</evidence>